<accession>A0A8J3XVE5</accession>
<keyword evidence="4" id="KW-1185">Reference proteome</keyword>
<evidence type="ECO:0000313" key="4">
    <source>
        <dbReference type="Proteomes" id="UP000605992"/>
    </source>
</evidence>
<gene>
    <name evidence="3" type="ORF">Pth03_26030</name>
</gene>
<keyword evidence="1" id="KW-0723">Serine/threonine-protein kinase</keyword>
<dbReference type="Gene3D" id="3.30.565.10">
    <property type="entry name" value="Histidine kinase-like ATPase, C-terminal domain"/>
    <property type="match status" value="1"/>
</dbReference>
<dbReference type="GO" id="GO:0004674">
    <property type="term" value="F:protein serine/threonine kinase activity"/>
    <property type="evidence" value="ECO:0007669"/>
    <property type="project" value="UniProtKB-KW"/>
</dbReference>
<dbReference type="InterPro" id="IPR050267">
    <property type="entry name" value="Anti-sigma-factor_SerPK"/>
</dbReference>
<keyword evidence="1" id="KW-0808">Transferase</keyword>
<organism evidence="3 4">
    <name type="scientific">Planotetraspora thailandica</name>
    <dbReference type="NCBI Taxonomy" id="487172"/>
    <lineage>
        <taxon>Bacteria</taxon>
        <taxon>Bacillati</taxon>
        <taxon>Actinomycetota</taxon>
        <taxon>Actinomycetes</taxon>
        <taxon>Streptosporangiales</taxon>
        <taxon>Streptosporangiaceae</taxon>
        <taxon>Planotetraspora</taxon>
    </lineage>
</organism>
<dbReference type="Proteomes" id="UP000605992">
    <property type="component" value="Unassembled WGS sequence"/>
</dbReference>
<comment type="caution">
    <text evidence="3">The sequence shown here is derived from an EMBL/GenBank/DDBJ whole genome shotgun (WGS) entry which is preliminary data.</text>
</comment>
<dbReference type="PANTHER" id="PTHR35526">
    <property type="entry name" value="ANTI-SIGMA-F FACTOR RSBW-RELATED"/>
    <property type="match status" value="1"/>
</dbReference>
<evidence type="ECO:0000259" key="2">
    <source>
        <dbReference type="Pfam" id="PF13581"/>
    </source>
</evidence>
<dbReference type="InterPro" id="IPR036890">
    <property type="entry name" value="HATPase_C_sf"/>
</dbReference>
<dbReference type="EMBL" id="BOOR01000016">
    <property type="protein sequence ID" value="GII54214.1"/>
    <property type="molecule type" value="Genomic_DNA"/>
</dbReference>
<sequence>MLPARRDWVLPSKTASIRGGILKGTTAAGEKAAMTATTLSAEPASAPRPHMDPAFDASLGGAQRYRAAPRPAPQPARRPVPGRRVTWVLPDEPAAVTQARHLIGETLTGWQVPDQIDVAELLADELITNALHHAWGKPLLTLSLIDGVLRCEVNDLSPELPRMRQPDADETSGRGLLLLERLSLRWGSVRTYSGKVVWFEMAARS</sequence>
<proteinExistence type="predicted"/>
<reference evidence="3" key="1">
    <citation type="submission" date="2021-01" db="EMBL/GenBank/DDBJ databases">
        <title>Whole genome shotgun sequence of Planotetraspora thailandica NBRC 104271.</title>
        <authorList>
            <person name="Komaki H."/>
            <person name="Tamura T."/>
        </authorList>
    </citation>
    <scope>NUCLEOTIDE SEQUENCE</scope>
    <source>
        <strain evidence="3">NBRC 104271</strain>
    </source>
</reference>
<protein>
    <recommendedName>
        <fullName evidence="2">Histidine kinase/HSP90-like ATPase domain-containing protein</fullName>
    </recommendedName>
</protein>
<dbReference type="InterPro" id="IPR003594">
    <property type="entry name" value="HATPase_dom"/>
</dbReference>
<name>A0A8J3XVE5_9ACTN</name>
<feature type="domain" description="Histidine kinase/HSP90-like ATPase" evidence="2">
    <location>
        <begin position="90"/>
        <end position="199"/>
    </location>
</feature>
<dbReference type="Pfam" id="PF13581">
    <property type="entry name" value="HATPase_c_2"/>
    <property type="match status" value="1"/>
</dbReference>
<keyword evidence="1" id="KW-0418">Kinase</keyword>
<evidence type="ECO:0000256" key="1">
    <source>
        <dbReference type="ARBA" id="ARBA00022527"/>
    </source>
</evidence>
<evidence type="ECO:0000313" key="3">
    <source>
        <dbReference type="EMBL" id="GII54214.1"/>
    </source>
</evidence>
<dbReference type="AlphaFoldDB" id="A0A8J3XVE5"/>
<dbReference type="PANTHER" id="PTHR35526:SF3">
    <property type="entry name" value="ANTI-SIGMA-F FACTOR RSBW"/>
    <property type="match status" value="1"/>
</dbReference>